<dbReference type="KEGG" id="gbn:GEOBRER4_15500"/>
<gene>
    <name evidence="1" type="ORF">GEOBRER4_n1614</name>
</gene>
<evidence type="ECO:0000313" key="1">
    <source>
        <dbReference type="EMBL" id="BCG46800.1"/>
    </source>
</evidence>
<accession>A0A6S6M0A4</accession>
<reference evidence="1 2" key="1">
    <citation type="submission" date="2020-06" db="EMBL/GenBank/DDBJ databases">
        <title>Interaction of electrochemicaly active bacteria, Geobacter bremensis R4 on different carbon anode.</title>
        <authorList>
            <person name="Meng L."/>
            <person name="Yoshida N."/>
        </authorList>
    </citation>
    <scope>NUCLEOTIDE SEQUENCE [LARGE SCALE GENOMIC DNA]</scope>
    <source>
        <strain evidence="1 2">R4</strain>
    </source>
</reference>
<sequence length="74" mass="8728">MTNTEYLTTLAARLRYSPKTIQEAMLLKTHLLAEFMEDDMALNELIAKMKDDEVEARINEQNERQLDQFFETES</sequence>
<keyword evidence="2" id="KW-1185">Reference proteome</keyword>
<dbReference type="EMBL" id="AP023213">
    <property type="protein sequence ID" value="BCG46800.1"/>
    <property type="molecule type" value="Genomic_DNA"/>
</dbReference>
<organism evidence="1 2">
    <name type="scientific">Citrifermentans bremense</name>
    <dbReference type="NCBI Taxonomy" id="60035"/>
    <lineage>
        <taxon>Bacteria</taxon>
        <taxon>Pseudomonadati</taxon>
        <taxon>Thermodesulfobacteriota</taxon>
        <taxon>Desulfuromonadia</taxon>
        <taxon>Geobacterales</taxon>
        <taxon>Geobacteraceae</taxon>
        <taxon>Citrifermentans</taxon>
    </lineage>
</organism>
<dbReference type="AlphaFoldDB" id="A0A6S6M0A4"/>
<dbReference type="RefSeq" id="WP_185244929.1">
    <property type="nucleotide sequence ID" value="NZ_AP023213.1"/>
</dbReference>
<proteinExistence type="predicted"/>
<protein>
    <submittedName>
        <fullName evidence="1">Uncharacterized protein</fullName>
    </submittedName>
</protein>
<name>A0A6S6M0A4_9BACT</name>
<evidence type="ECO:0000313" key="2">
    <source>
        <dbReference type="Proteomes" id="UP000515472"/>
    </source>
</evidence>
<dbReference type="Proteomes" id="UP000515472">
    <property type="component" value="Chromosome"/>
</dbReference>